<organism evidence="2 3">
    <name type="scientific">Daphnia magna</name>
    <dbReference type="NCBI Taxonomy" id="35525"/>
    <lineage>
        <taxon>Eukaryota</taxon>
        <taxon>Metazoa</taxon>
        <taxon>Ecdysozoa</taxon>
        <taxon>Arthropoda</taxon>
        <taxon>Crustacea</taxon>
        <taxon>Branchiopoda</taxon>
        <taxon>Diplostraca</taxon>
        <taxon>Cladocera</taxon>
        <taxon>Anomopoda</taxon>
        <taxon>Daphniidae</taxon>
        <taxon>Daphnia</taxon>
    </lineage>
</organism>
<protein>
    <submittedName>
        <fullName evidence="2">Uncharacterized protein</fullName>
    </submittedName>
</protein>
<evidence type="ECO:0000313" key="3">
    <source>
        <dbReference type="Proteomes" id="UP000076858"/>
    </source>
</evidence>
<proteinExistence type="predicted"/>
<evidence type="ECO:0000256" key="1">
    <source>
        <dbReference type="SAM" id="SignalP"/>
    </source>
</evidence>
<comment type="caution">
    <text evidence="2">The sequence shown here is derived from an EMBL/GenBank/DDBJ whole genome shotgun (WGS) entry which is preliminary data.</text>
</comment>
<evidence type="ECO:0000313" key="2">
    <source>
        <dbReference type="EMBL" id="KZS12092.1"/>
    </source>
</evidence>
<keyword evidence="1" id="KW-0732">Signal</keyword>
<name>A0A162C656_9CRUS</name>
<dbReference type="EMBL" id="LRGB01001396">
    <property type="protein sequence ID" value="KZS12092.1"/>
    <property type="molecule type" value="Genomic_DNA"/>
</dbReference>
<sequence length="213" mass="24810">MKTSFFFIFFFIFLLYYKKIRTLKESNETISIWGMGQLFDVSFLLKSTLNSLTSNKTKCLIEDLRRSLVGRLILTKRPGADNDVSDAIVEDITGIYKTLDNTSRNQRLSDGFFNFLFSQGMTSPYLERRDRERERNMIQYPGTSVHQLSAVNITRKPCYDESRYPADSGYTPAYRMTAMSSAWSLERAQLIFDFRTSYEDVQFDLVEQEKVAC</sequence>
<accession>A0A162C656</accession>
<dbReference type="Proteomes" id="UP000076858">
    <property type="component" value="Unassembled WGS sequence"/>
</dbReference>
<feature type="chain" id="PRO_5007833276" evidence="1">
    <location>
        <begin position="23"/>
        <end position="213"/>
    </location>
</feature>
<gene>
    <name evidence="2" type="ORF">APZ42_023066</name>
</gene>
<dbReference type="AlphaFoldDB" id="A0A162C656"/>
<reference evidence="2 3" key="1">
    <citation type="submission" date="2016-03" db="EMBL/GenBank/DDBJ databases">
        <title>EvidentialGene: Evidence-directed Construction of Genes on Genomes.</title>
        <authorList>
            <person name="Gilbert D.G."/>
            <person name="Choi J.-H."/>
            <person name="Mockaitis K."/>
            <person name="Colbourne J."/>
            <person name="Pfrender M."/>
        </authorList>
    </citation>
    <scope>NUCLEOTIDE SEQUENCE [LARGE SCALE GENOMIC DNA]</scope>
    <source>
        <strain evidence="2 3">Xinb3</strain>
        <tissue evidence="2">Complete organism</tissue>
    </source>
</reference>
<keyword evidence="3" id="KW-1185">Reference proteome</keyword>
<feature type="signal peptide" evidence="1">
    <location>
        <begin position="1"/>
        <end position="22"/>
    </location>
</feature>